<keyword evidence="3" id="KW-0732">Signal</keyword>
<reference evidence="5 6" key="1">
    <citation type="journal article" date="2010" name="J. Bacteriol.">
        <title>Genome sequence of the oligotrophic marine Gammaproteobacterium HTCC2143, isolated from the Oregon Coast.</title>
        <authorList>
            <person name="Oh H.M."/>
            <person name="Kang I."/>
            <person name="Ferriera S."/>
            <person name="Giovannoni S.J."/>
            <person name="Cho J.C."/>
        </authorList>
    </citation>
    <scope>NUCLEOTIDE SEQUENCE [LARGE SCALE GENOMIC DNA]</scope>
    <source>
        <strain evidence="5 6">HTCC2143</strain>
    </source>
</reference>
<keyword evidence="6" id="KW-1185">Reference proteome</keyword>
<dbReference type="GO" id="GO:0016491">
    <property type="term" value="F:oxidoreductase activity"/>
    <property type="evidence" value="ECO:0007669"/>
    <property type="project" value="UniProtKB-KW"/>
</dbReference>
<dbReference type="Pfam" id="PF02826">
    <property type="entry name" value="2-Hacid_dh_C"/>
    <property type="match status" value="1"/>
</dbReference>
<evidence type="ECO:0000313" key="5">
    <source>
        <dbReference type="EMBL" id="EAW30051.1"/>
    </source>
</evidence>
<evidence type="ECO:0000256" key="2">
    <source>
        <dbReference type="ARBA" id="ARBA00023027"/>
    </source>
</evidence>
<evidence type="ECO:0000256" key="3">
    <source>
        <dbReference type="SAM" id="SignalP"/>
    </source>
</evidence>
<feature type="signal peptide" evidence="3">
    <location>
        <begin position="1"/>
        <end position="22"/>
    </location>
</feature>
<gene>
    <name evidence="5" type="ORF">GP2143_01360</name>
</gene>
<evidence type="ECO:0000256" key="1">
    <source>
        <dbReference type="ARBA" id="ARBA00023002"/>
    </source>
</evidence>
<dbReference type="PANTHER" id="PTHR43333">
    <property type="entry name" value="2-HACID_DH_C DOMAIN-CONTAINING PROTEIN"/>
    <property type="match status" value="1"/>
</dbReference>
<dbReference type="STRING" id="247633.GP2143_01360"/>
<dbReference type="eggNOG" id="COG0111">
    <property type="taxonomic scope" value="Bacteria"/>
</dbReference>
<dbReference type="InterPro" id="IPR006140">
    <property type="entry name" value="D-isomer_DH_NAD-bd"/>
</dbReference>
<keyword evidence="1" id="KW-0560">Oxidoreductase</keyword>
<dbReference type="InterPro" id="IPR036291">
    <property type="entry name" value="NAD(P)-bd_dom_sf"/>
</dbReference>
<evidence type="ECO:0000259" key="4">
    <source>
        <dbReference type="Pfam" id="PF02826"/>
    </source>
</evidence>
<feature type="domain" description="D-isomer specific 2-hydroxyacid dehydrogenase NAD-binding" evidence="4">
    <location>
        <begin position="165"/>
        <end position="343"/>
    </location>
</feature>
<keyword evidence="2" id="KW-0520">NAD</keyword>
<comment type="caution">
    <text evidence="5">The sequence shown here is derived from an EMBL/GenBank/DDBJ whole genome shotgun (WGS) entry which is preliminary data.</text>
</comment>
<protein>
    <submittedName>
        <fullName evidence="5">Dehydrogenase</fullName>
    </submittedName>
</protein>
<evidence type="ECO:0000313" key="6">
    <source>
        <dbReference type="Proteomes" id="UP000004931"/>
    </source>
</evidence>
<sequence length="380" mass="41034">MNLVKQWITALSLTAIAFTAVADTSKPSAAAVQLIENLSLREGKVTSSEHPRWKKPQQIVIAIPAAYKALAQPVIANLQPVAGDIPIKLYIPEAGKPTPDYLKRAEVVLGSCNGALLKQLPELVWFQNFSSGSEECTATGGVKDADFILTNAQRLSSPAIAEHAIAMMMSLGRDLSYYQRNQLEGKWQRNPAGNANREISGKTMLVLGLGGIGTEVARRAHGLGMRVIATRNSSRTGPDYVAQVGLASEMNELAKQADVVVNALPLTGSTANIIDQAFFTAMKKGSFYISVGRGKTTDQDALMQALNSKHLAGAGLDVTDPEPLPSDHPLWKTQNLIITPHSAGASMAGFQRGFILYQENLRRYLQGEKLLNVVNIERGY</sequence>
<accession>A0YGL0</accession>
<dbReference type="CDD" id="cd05300">
    <property type="entry name" value="2-Hacid_dh_1"/>
    <property type="match status" value="1"/>
</dbReference>
<organism evidence="5 6">
    <name type="scientific">marine gamma proteobacterium HTCC2143</name>
    <dbReference type="NCBI Taxonomy" id="247633"/>
    <lineage>
        <taxon>Bacteria</taxon>
        <taxon>Pseudomonadati</taxon>
        <taxon>Pseudomonadota</taxon>
        <taxon>Gammaproteobacteria</taxon>
        <taxon>Cellvibrionales</taxon>
        <taxon>Spongiibacteraceae</taxon>
        <taxon>BD1-7 clade</taxon>
    </lineage>
</organism>
<dbReference type="SUPFAM" id="SSF51735">
    <property type="entry name" value="NAD(P)-binding Rossmann-fold domains"/>
    <property type="match status" value="1"/>
</dbReference>
<dbReference type="SUPFAM" id="SSF52283">
    <property type="entry name" value="Formate/glycerate dehydrogenase catalytic domain-like"/>
    <property type="match status" value="1"/>
</dbReference>
<proteinExistence type="predicted"/>
<dbReference type="Gene3D" id="3.40.50.720">
    <property type="entry name" value="NAD(P)-binding Rossmann-like Domain"/>
    <property type="match status" value="2"/>
</dbReference>
<dbReference type="GO" id="GO:0051287">
    <property type="term" value="F:NAD binding"/>
    <property type="evidence" value="ECO:0007669"/>
    <property type="project" value="InterPro"/>
</dbReference>
<name>A0YGL0_9GAMM</name>
<dbReference type="EMBL" id="AAVT01000011">
    <property type="protein sequence ID" value="EAW30051.1"/>
    <property type="molecule type" value="Genomic_DNA"/>
</dbReference>
<dbReference type="OrthoDB" id="9787219at2"/>
<dbReference type="PANTHER" id="PTHR43333:SF1">
    <property type="entry name" value="D-ISOMER SPECIFIC 2-HYDROXYACID DEHYDROGENASE NAD-BINDING DOMAIN-CONTAINING PROTEIN"/>
    <property type="match status" value="1"/>
</dbReference>
<feature type="chain" id="PRO_5002630743" evidence="3">
    <location>
        <begin position="23"/>
        <end position="380"/>
    </location>
</feature>
<dbReference type="Proteomes" id="UP000004931">
    <property type="component" value="Unassembled WGS sequence"/>
</dbReference>
<dbReference type="AlphaFoldDB" id="A0YGL0"/>